<dbReference type="PANTHER" id="PTHR32309:SF13">
    <property type="entry name" value="FERRIC ENTEROBACTIN TRANSPORT PROTEIN FEPE"/>
    <property type="match status" value="1"/>
</dbReference>
<keyword evidence="7" id="KW-0829">Tyrosine-protein kinase</keyword>
<comment type="similarity">
    <text evidence="1">Belongs to the CpsD/CapB family.</text>
</comment>
<dbReference type="Proteomes" id="UP000223060">
    <property type="component" value="Chromosome"/>
</dbReference>
<dbReference type="Pfam" id="PF10609">
    <property type="entry name" value="ParA"/>
    <property type="match status" value="1"/>
</dbReference>
<dbReference type="RefSeq" id="WP_036059002.1">
    <property type="nucleotide sequence ID" value="NZ_CP011102.1"/>
</dbReference>
<dbReference type="KEGG" id="lwi:UE46_00775"/>
<keyword evidence="11" id="KW-1185">Reference proteome</keyword>
<reference evidence="11" key="1">
    <citation type="submission" date="2015-03" db="EMBL/GenBank/DDBJ databases">
        <authorList>
            <person name="Ferrari E."/>
            <person name="Walter M.C."/>
            <person name="Huptas C."/>
            <person name="Scherer S."/>
            <person name="Mueller-Herbst S."/>
        </authorList>
    </citation>
    <scope>NUCLEOTIDE SEQUENCE [LARGE SCALE GENOMIC DNA]</scope>
    <source>
        <strain evidence="11">LWP01</strain>
    </source>
</reference>
<sequence>MRNKKFRDKTSGKNKLVAKNDTQSPYAESFRYIRSNIDFSGIDNEYKSIMITSPDPDSGKSLISANLAITYAALDKRTLIIDLDLRKPTIHKIFPECHSSYGVTGLLKNILEIEEAIVPSDVPNLFVLPVGITPADPAALLNSAKMKQLYTRLYQEFDCIIIDTPPVMSVADAQTISSWVDGSILVVRNNYTKQENAKKALQKLDSTGVKVIGTIFNNTNMKMKDYYYGE</sequence>
<evidence type="ECO:0000256" key="4">
    <source>
        <dbReference type="ARBA" id="ARBA00022741"/>
    </source>
</evidence>
<dbReference type="InterPro" id="IPR005702">
    <property type="entry name" value="Wzc-like_C"/>
</dbReference>
<dbReference type="InterPro" id="IPR033756">
    <property type="entry name" value="YlxH/NBP35"/>
</dbReference>
<evidence type="ECO:0000313" key="10">
    <source>
        <dbReference type="EMBL" id="AQY49738.1"/>
    </source>
</evidence>
<keyword evidence="4" id="KW-0547">Nucleotide-binding</keyword>
<protein>
    <recommendedName>
        <fullName evidence="2">non-specific protein-tyrosine kinase</fullName>
        <ecNumber evidence="2">2.7.10.2</ecNumber>
    </recommendedName>
</protein>
<keyword evidence="3" id="KW-0808">Transferase</keyword>
<evidence type="ECO:0000256" key="7">
    <source>
        <dbReference type="ARBA" id="ARBA00023137"/>
    </source>
</evidence>
<dbReference type="EMBL" id="CP011102">
    <property type="protein sequence ID" value="AQY49738.1"/>
    <property type="molecule type" value="Genomic_DNA"/>
</dbReference>
<evidence type="ECO:0000256" key="2">
    <source>
        <dbReference type="ARBA" id="ARBA00011903"/>
    </source>
</evidence>
<dbReference type="SUPFAM" id="SSF52540">
    <property type="entry name" value="P-loop containing nucleoside triphosphate hydrolases"/>
    <property type="match status" value="1"/>
</dbReference>
<dbReference type="Gene3D" id="3.40.50.300">
    <property type="entry name" value="P-loop containing nucleotide triphosphate hydrolases"/>
    <property type="match status" value="1"/>
</dbReference>
<dbReference type="EC" id="2.7.10.2" evidence="2"/>
<proteinExistence type="inferred from homology"/>
<evidence type="ECO:0000256" key="3">
    <source>
        <dbReference type="ARBA" id="ARBA00022679"/>
    </source>
</evidence>
<dbReference type="GO" id="GO:0005524">
    <property type="term" value="F:ATP binding"/>
    <property type="evidence" value="ECO:0007669"/>
    <property type="project" value="UniProtKB-KW"/>
</dbReference>
<name>A0A1S7FQM4_9LIST</name>
<dbReference type="GO" id="GO:0004715">
    <property type="term" value="F:non-membrane spanning protein tyrosine kinase activity"/>
    <property type="evidence" value="ECO:0007669"/>
    <property type="project" value="UniProtKB-EC"/>
</dbReference>
<evidence type="ECO:0000256" key="1">
    <source>
        <dbReference type="ARBA" id="ARBA00007316"/>
    </source>
</evidence>
<evidence type="ECO:0000256" key="9">
    <source>
        <dbReference type="SAM" id="MobiDB-lite"/>
    </source>
</evidence>
<dbReference type="GO" id="GO:0042802">
    <property type="term" value="F:identical protein binding"/>
    <property type="evidence" value="ECO:0007669"/>
    <property type="project" value="UniProtKB-ARBA"/>
</dbReference>
<dbReference type="InterPro" id="IPR027417">
    <property type="entry name" value="P-loop_NTPase"/>
</dbReference>
<dbReference type="PANTHER" id="PTHR32309">
    <property type="entry name" value="TYROSINE-PROTEIN KINASE"/>
    <property type="match status" value="1"/>
</dbReference>
<dbReference type="InterPro" id="IPR050445">
    <property type="entry name" value="Bact_polysacc_biosynth/exp"/>
</dbReference>
<feature type="region of interest" description="Disordered" evidence="9">
    <location>
        <begin position="1"/>
        <end position="20"/>
    </location>
</feature>
<dbReference type="CDD" id="cd05387">
    <property type="entry name" value="BY-kinase"/>
    <property type="match status" value="1"/>
</dbReference>
<organism evidence="10 11">
    <name type="scientific">Listeria weihenstephanensis</name>
    <dbReference type="NCBI Taxonomy" id="1006155"/>
    <lineage>
        <taxon>Bacteria</taxon>
        <taxon>Bacillati</taxon>
        <taxon>Bacillota</taxon>
        <taxon>Bacilli</taxon>
        <taxon>Bacillales</taxon>
        <taxon>Listeriaceae</taxon>
        <taxon>Listeria</taxon>
    </lineage>
</organism>
<evidence type="ECO:0000256" key="5">
    <source>
        <dbReference type="ARBA" id="ARBA00022777"/>
    </source>
</evidence>
<dbReference type="NCBIfam" id="TIGR01007">
    <property type="entry name" value="eps_fam"/>
    <property type="match status" value="1"/>
</dbReference>
<gene>
    <name evidence="10" type="ORF">UE46_00775</name>
</gene>
<keyword evidence="5" id="KW-0418">Kinase</keyword>
<evidence type="ECO:0000256" key="6">
    <source>
        <dbReference type="ARBA" id="ARBA00022840"/>
    </source>
</evidence>
<accession>A0A1S7FQM4</accession>
<dbReference type="GO" id="GO:0005886">
    <property type="term" value="C:plasma membrane"/>
    <property type="evidence" value="ECO:0007669"/>
    <property type="project" value="TreeGrafter"/>
</dbReference>
<dbReference type="FunFam" id="3.40.50.300:FF:000527">
    <property type="entry name" value="Tyrosine-protein kinase etk"/>
    <property type="match status" value="1"/>
</dbReference>
<comment type="catalytic activity">
    <reaction evidence="8">
        <text>L-tyrosyl-[protein] + ATP = O-phospho-L-tyrosyl-[protein] + ADP + H(+)</text>
        <dbReference type="Rhea" id="RHEA:10596"/>
        <dbReference type="Rhea" id="RHEA-COMP:10136"/>
        <dbReference type="Rhea" id="RHEA-COMP:20101"/>
        <dbReference type="ChEBI" id="CHEBI:15378"/>
        <dbReference type="ChEBI" id="CHEBI:30616"/>
        <dbReference type="ChEBI" id="CHEBI:46858"/>
        <dbReference type="ChEBI" id="CHEBI:61978"/>
        <dbReference type="ChEBI" id="CHEBI:456216"/>
        <dbReference type="EC" id="2.7.10.2"/>
    </reaction>
</comment>
<dbReference type="AlphaFoldDB" id="A0A1S7FQM4"/>
<evidence type="ECO:0000256" key="8">
    <source>
        <dbReference type="ARBA" id="ARBA00051245"/>
    </source>
</evidence>
<evidence type="ECO:0000313" key="11">
    <source>
        <dbReference type="Proteomes" id="UP000223060"/>
    </source>
</evidence>
<keyword evidence="6" id="KW-0067">ATP-binding</keyword>